<gene>
    <name evidence="2" type="ORF">H9901_05880</name>
</gene>
<dbReference type="PANTHER" id="PTHR43355">
    <property type="entry name" value="FLAVIN REDUCTASE (NADPH)"/>
    <property type="match status" value="1"/>
</dbReference>
<dbReference type="PANTHER" id="PTHR43355:SF2">
    <property type="entry name" value="FLAVIN REDUCTASE (NADPH)"/>
    <property type="match status" value="1"/>
</dbReference>
<feature type="domain" description="NAD(P)-binding" evidence="1">
    <location>
        <begin position="8"/>
        <end position="188"/>
    </location>
</feature>
<dbReference type="SUPFAM" id="SSF51735">
    <property type="entry name" value="NAD(P)-binding Rossmann-fold domains"/>
    <property type="match status" value="1"/>
</dbReference>
<comment type="caution">
    <text evidence="2">The sequence shown here is derived from an EMBL/GenBank/DDBJ whole genome shotgun (WGS) entry which is preliminary data.</text>
</comment>
<proteinExistence type="predicted"/>
<reference evidence="2" key="2">
    <citation type="submission" date="2021-04" db="EMBL/GenBank/DDBJ databases">
        <authorList>
            <person name="Gilroy R."/>
        </authorList>
    </citation>
    <scope>NUCLEOTIDE SEQUENCE</scope>
    <source>
        <strain evidence="2">F6-6636</strain>
    </source>
</reference>
<dbReference type="GO" id="GO:0004074">
    <property type="term" value="F:biliverdin reductase [NAD(P)H] activity"/>
    <property type="evidence" value="ECO:0007669"/>
    <property type="project" value="TreeGrafter"/>
</dbReference>
<dbReference type="InterPro" id="IPR051606">
    <property type="entry name" value="Polyketide_Oxido-like"/>
</dbReference>
<dbReference type="Proteomes" id="UP000777303">
    <property type="component" value="Unassembled WGS sequence"/>
</dbReference>
<protein>
    <submittedName>
        <fullName evidence="2">NAD(P)H-binding protein</fullName>
    </submittedName>
</protein>
<dbReference type="InterPro" id="IPR036291">
    <property type="entry name" value="NAD(P)-bd_dom_sf"/>
</dbReference>
<dbReference type="GO" id="GO:0042602">
    <property type="term" value="F:riboflavin reductase (NADPH) activity"/>
    <property type="evidence" value="ECO:0007669"/>
    <property type="project" value="TreeGrafter"/>
</dbReference>
<evidence type="ECO:0000259" key="1">
    <source>
        <dbReference type="Pfam" id="PF13460"/>
    </source>
</evidence>
<dbReference type="Pfam" id="PF13460">
    <property type="entry name" value="NAD_binding_10"/>
    <property type="match status" value="1"/>
</dbReference>
<evidence type="ECO:0000313" key="3">
    <source>
        <dbReference type="Proteomes" id="UP000777303"/>
    </source>
</evidence>
<evidence type="ECO:0000313" key="2">
    <source>
        <dbReference type="EMBL" id="MBU3852209.1"/>
    </source>
</evidence>
<accession>A0A948X023</accession>
<dbReference type="AlphaFoldDB" id="A0A948X023"/>
<dbReference type="InterPro" id="IPR016040">
    <property type="entry name" value="NAD(P)-bd_dom"/>
</dbReference>
<sequence length="201" mass="23003">MSNLLIIGADNKIARAVRENLQYDPDDHTTLFVRYQSAINNEIKESDRVIEGKVTDLHVLKMAMHDQDIIYADINKNLADAANTIIEAMHGEHVKRLIFATTSGIYDQLPETYGEWDKQQIDAAAADFYQAAKLIRTSDLDYTLVRPFWLHRSLKQDENMAMNAEPFKPTDLSQDHVVKVITDLIQDPDKYQHTSISIDKD</sequence>
<dbReference type="Gene3D" id="3.40.50.720">
    <property type="entry name" value="NAD(P)-binding Rossmann-like Domain"/>
    <property type="match status" value="1"/>
</dbReference>
<name>A0A948X023_9LACO</name>
<dbReference type="EMBL" id="JAHLFS010000068">
    <property type="protein sequence ID" value="MBU3852209.1"/>
    <property type="molecule type" value="Genomic_DNA"/>
</dbReference>
<reference evidence="2" key="1">
    <citation type="journal article" date="2021" name="PeerJ">
        <title>Extensive microbial diversity within the chicken gut microbiome revealed by metagenomics and culture.</title>
        <authorList>
            <person name="Gilroy R."/>
            <person name="Ravi A."/>
            <person name="Getino M."/>
            <person name="Pursley I."/>
            <person name="Horton D.L."/>
            <person name="Alikhan N.F."/>
            <person name="Baker D."/>
            <person name="Gharbi K."/>
            <person name="Hall N."/>
            <person name="Watson M."/>
            <person name="Adriaenssens E.M."/>
            <person name="Foster-Nyarko E."/>
            <person name="Jarju S."/>
            <person name="Secka A."/>
            <person name="Antonio M."/>
            <person name="Oren A."/>
            <person name="Chaudhuri R.R."/>
            <person name="La Ragione R."/>
            <person name="Hildebrand F."/>
            <person name="Pallen M.J."/>
        </authorList>
    </citation>
    <scope>NUCLEOTIDE SEQUENCE</scope>
    <source>
        <strain evidence="2">F6-6636</strain>
    </source>
</reference>
<organism evidence="2 3">
    <name type="scientific">Candidatus Paralactobacillus gallistercoris</name>
    <dbReference type="NCBI Taxonomy" id="2838724"/>
    <lineage>
        <taxon>Bacteria</taxon>
        <taxon>Bacillati</taxon>
        <taxon>Bacillota</taxon>
        <taxon>Bacilli</taxon>
        <taxon>Lactobacillales</taxon>
        <taxon>Lactobacillaceae</taxon>
        <taxon>Lactobacillus</taxon>
    </lineage>
</organism>